<keyword evidence="5" id="KW-1185">Reference proteome</keyword>
<evidence type="ECO:0000259" key="3">
    <source>
        <dbReference type="PROSITE" id="PS01031"/>
    </source>
</evidence>
<accession>A0A923LRQ1</accession>
<reference evidence="4" key="1">
    <citation type="submission" date="2020-08" db="EMBL/GenBank/DDBJ databases">
        <title>Genome public.</title>
        <authorList>
            <person name="Liu C."/>
            <person name="Sun Q."/>
        </authorList>
    </citation>
    <scope>NUCLEOTIDE SEQUENCE</scope>
    <source>
        <strain evidence="4">BX1005</strain>
    </source>
</reference>
<gene>
    <name evidence="4" type="ORF">H8S17_13955</name>
</gene>
<dbReference type="Pfam" id="PF00011">
    <property type="entry name" value="HSP20"/>
    <property type="match status" value="1"/>
</dbReference>
<organism evidence="4 5">
    <name type="scientific">Roseburia zhanii</name>
    <dbReference type="NCBI Taxonomy" id="2763064"/>
    <lineage>
        <taxon>Bacteria</taxon>
        <taxon>Bacillati</taxon>
        <taxon>Bacillota</taxon>
        <taxon>Clostridia</taxon>
        <taxon>Lachnospirales</taxon>
        <taxon>Lachnospiraceae</taxon>
        <taxon>Roseburia</taxon>
    </lineage>
</organism>
<feature type="domain" description="SHSP" evidence="3">
    <location>
        <begin position="28"/>
        <end position="148"/>
    </location>
</feature>
<sequence>MLMPSIFGETLFDDLFDDFTTRPANRPARYAAADPSVMRTDIKEQKDGYELEIDLPGYKKEDIAAELKDGYLTITASSKKEAEEKDEKGTYIRRERYSGSCSRSFYVGEDITQEDIKAKFENGILKIGVPKKDAKPKVPENKFITIEG</sequence>
<evidence type="ECO:0000256" key="1">
    <source>
        <dbReference type="PROSITE-ProRule" id="PRU00285"/>
    </source>
</evidence>
<evidence type="ECO:0000313" key="5">
    <source>
        <dbReference type="Proteomes" id="UP000606720"/>
    </source>
</evidence>
<protein>
    <submittedName>
        <fullName evidence="4">Hsp20/alpha crystallin family protein</fullName>
    </submittedName>
</protein>
<dbReference type="PROSITE" id="PS01031">
    <property type="entry name" value="SHSP"/>
    <property type="match status" value="1"/>
</dbReference>
<dbReference type="RefSeq" id="WP_186867696.1">
    <property type="nucleotide sequence ID" value="NZ_JACOPH010000017.1"/>
</dbReference>
<dbReference type="Gene3D" id="2.60.40.790">
    <property type="match status" value="1"/>
</dbReference>
<dbReference type="InterPro" id="IPR002068">
    <property type="entry name" value="A-crystallin/Hsp20_dom"/>
</dbReference>
<evidence type="ECO:0000313" key="4">
    <source>
        <dbReference type="EMBL" id="MBC5715287.1"/>
    </source>
</evidence>
<dbReference type="EMBL" id="JACOPH010000017">
    <property type="protein sequence ID" value="MBC5715287.1"/>
    <property type="molecule type" value="Genomic_DNA"/>
</dbReference>
<dbReference type="SUPFAM" id="SSF49764">
    <property type="entry name" value="HSP20-like chaperones"/>
    <property type="match status" value="1"/>
</dbReference>
<comment type="caution">
    <text evidence="4">The sequence shown here is derived from an EMBL/GenBank/DDBJ whole genome shotgun (WGS) entry which is preliminary data.</text>
</comment>
<evidence type="ECO:0000256" key="2">
    <source>
        <dbReference type="RuleBase" id="RU003616"/>
    </source>
</evidence>
<dbReference type="PANTHER" id="PTHR11527">
    <property type="entry name" value="HEAT-SHOCK PROTEIN 20 FAMILY MEMBER"/>
    <property type="match status" value="1"/>
</dbReference>
<dbReference type="AlphaFoldDB" id="A0A923LRQ1"/>
<dbReference type="InterPro" id="IPR008978">
    <property type="entry name" value="HSP20-like_chaperone"/>
</dbReference>
<name>A0A923LRQ1_9FIRM</name>
<proteinExistence type="inferred from homology"/>
<dbReference type="Proteomes" id="UP000606720">
    <property type="component" value="Unassembled WGS sequence"/>
</dbReference>
<dbReference type="InterPro" id="IPR031107">
    <property type="entry name" value="Small_HSP"/>
</dbReference>
<dbReference type="CDD" id="cd06471">
    <property type="entry name" value="ACD_LpsHSP_like"/>
    <property type="match status" value="1"/>
</dbReference>
<comment type="similarity">
    <text evidence="1 2">Belongs to the small heat shock protein (HSP20) family.</text>
</comment>